<feature type="domain" description="DUF5597" evidence="2">
    <location>
        <begin position="384"/>
        <end position="503"/>
    </location>
</feature>
<dbReference type="InterPro" id="IPR031330">
    <property type="entry name" value="Gly_Hdrlase_35_cat"/>
</dbReference>
<dbReference type="Pfam" id="PF01301">
    <property type="entry name" value="Glyco_hydro_35"/>
    <property type="match status" value="1"/>
</dbReference>
<dbReference type="InterPro" id="IPR040719">
    <property type="entry name" value="DUF5597"/>
</dbReference>
<dbReference type="InterPro" id="IPR017853">
    <property type="entry name" value="GH"/>
</dbReference>
<name>A0ABX2GGU6_9FIRM</name>
<protein>
    <recommendedName>
        <fullName evidence="5">Beta-galactosidase</fullName>
    </recommendedName>
</protein>
<evidence type="ECO:0000313" key="3">
    <source>
        <dbReference type="EMBL" id="NSE17016.1"/>
    </source>
</evidence>
<dbReference type="Gene3D" id="2.60.220.20">
    <property type="entry name" value="putative beta-Galactosidase from caulobacter crescentus"/>
    <property type="match status" value="1"/>
</dbReference>
<dbReference type="SUPFAM" id="SSF51445">
    <property type="entry name" value="(Trans)glycosidases"/>
    <property type="match status" value="1"/>
</dbReference>
<comment type="caution">
    <text evidence="3">The sequence shown here is derived from an EMBL/GenBank/DDBJ whole genome shotgun (WGS) entry which is preliminary data.</text>
</comment>
<evidence type="ECO:0000259" key="1">
    <source>
        <dbReference type="Pfam" id="PF01301"/>
    </source>
</evidence>
<accession>A0ABX2GGU6</accession>
<evidence type="ECO:0008006" key="5">
    <source>
        <dbReference type="Google" id="ProtNLM"/>
    </source>
</evidence>
<dbReference type="Proteomes" id="UP000768180">
    <property type="component" value="Unassembled WGS sequence"/>
</dbReference>
<organism evidence="3 4">
    <name type="scientific">Fusicatenibacter saccharivorans</name>
    <dbReference type="NCBI Taxonomy" id="1150298"/>
    <lineage>
        <taxon>Bacteria</taxon>
        <taxon>Bacillati</taxon>
        <taxon>Bacillota</taxon>
        <taxon>Clostridia</taxon>
        <taxon>Lachnospirales</taxon>
        <taxon>Lachnospiraceae</taxon>
        <taxon>Fusicatenibacter</taxon>
    </lineage>
</organism>
<gene>
    <name evidence="3" type="ORF">G5B05_11485</name>
</gene>
<dbReference type="Gene3D" id="3.20.20.80">
    <property type="entry name" value="Glycosidases"/>
    <property type="match status" value="1"/>
</dbReference>
<feature type="domain" description="Glycoside hydrolase 35 catalytic" evidence="1">
    <location>
        <begin position="26"/>
        <end position="229"/>
    </location>
</feature>
<evidence type="ECO:0000313" key="4">
    <source>
        <dbReference type="Proteomes" id="UP000768180"/>
    </source>
</evidence>
<proteinExistence type="predicted"/>
<dbReference type="EMBL" id="JAAITQ010000021">
    <property type="protein sequence ID" value="NSE17016.1"/>
    <property type="molecule type" value="Genomic_DNA"/>
</dbReference>
<reference evidence="3 4" key="1">
    <citation type="journal article" date="2020" name="Cell Host Microbe">
        <title>Functional and Genomic Variation between Human-Derived Isolates of Lachnospiraceae Reveals Inter- and Intra-Species Diversity.</title>
        <authorList>
            <person name="Sorbara M.T."/>
            <person name="Littmann E.R."/>
            <person name="Fontana E."/>
            <person name="Moody T.U."/>
            <person name="Kohout C.E."/>
            <person name="Gjonbalaj M."/>
            <person name="Eaton V."/>
            <person name="Seok R."/>
            <person name="Leiner I.M."/>
            <person name="Pamer E.G."/>
        </authorList>
    </citation>
    <scope>NUCLEOTIDE SEQUENCE [LARGE SCALE GENOMIC DNA]</scope>
    <source>
        <strain evidence="3 4">MSK.14.54</strain>
    </source>
</reference>
<keyword evidence="4" id="KW-1185">Reference proteome</keyword>
<dbReference type="Pfam" id="PF18120">
    <property type="entry name" value="DUF5597"/>
    <property type="match status" value="1"/>
</dbReference>
<evidence type="ECO:0000259" key="2">
    <source>
        <dbReference type="Pfam" id="PF18120"/>
    </source>
</evidence>
<sequence>MMLQKCQWPMKKTIEIKKDEKGFGTLYVNDEPFLILGGELHNSSSSNLQYMEKQVWPRLKELNLNTVLLPVAWENIEKEEGVYDFSLLEELIFQARREKMKLILLWFGLWKNGESTYVPGWVKRDSGRFFRARYKGGELSQTISPLCKNAVKADARAFTVFMKKLKDIDAESQTVLMVQVENEIGFLKSDRDYSKEAEKQFRSNIPEELEKIYGISGTWSEVFQSDAAEMFMAWNYAQAVEYIAAAGKRAYELPMYVNAWLNQFPDRPGNYPSGGPIARNKKIWRNIAKSIDVFAPDIYLSDFEGVCKEYATEGNPLFIPEARRDPVTASNAFYAFGKYGAIGFSPFGIEGLMEDTRQKQDKELLEQLQIDVLAFTSIETGKYLKETYKILKNMQKLYFRFKGTENIHAFMCRNEHERGTIVSLSGCDLELTYRPKGNERPGCAGMIIEENESEFWAVGYNTDIRLLPKKSSHDCITIICLEEGFFDNGKWSSGRVLNGDERSMSGFGQYAEVRHYIYCKETTDEKEG</sequence>